<dbReference type="Gene3D" id="1.20.1560.10">
    <property type="entry name" value="ABC transporter type 1, transmembrane domain"/>
    <property type="match status" value="1"/>
</dbReference>
<dbReference type="GO" id="GO:0005886">
    <property type="term" value="C:plasma membrane"/>
    <property type="evidence" value="ECO:0007669"/>
    <property type="project" value="UniProtKB-SubCell"/>
</dbReference>
<dbReference type="Gene3D" id="3.40.50.300">
    <property type="entry name" value="P-loop containing nucleotide triphosphate hydrolases"/>
    <property type="match status" value="1"/>
</dbReference>
<accession>A0A4Y1YJ23</accession>
<dbReference type="InterPro" id="IPR011527">
    <property type="entry name" value="ABC1_TM_dom"/>
</dbReference>
<evidence type="ECO:0000256" key="4">
    <source>
        <dbReference type="ARBA" id="ARBA00023136"/>
    </source>
</evidence>
<dbReference type="GO" id="GO:0005524">
    <property type="term" value="F:ATP binding"/>
    <property type="evidence" value="ECO:0007669"/>
    <property type="project" value="UniProtKB-KW"/>
</dbReference>
<evidence type="ECO:0000259" key="6">
    <source>
        <dbReference type="PROSITE" id="PS50893"/>
    </source>
</evidence>
<keyword evidence="8" id="KW-0547">Nucleotide-binding</keyword>
<dbReference type="InterPro" id="IPR039421">
    <property type="entry name" value="Type_1_exporter"/>
</dbReference>
<feature type="transmembrane region" description="Helical" evidence="5">
    <location>
        <begin position="280"/>
        <end position="299"/>
    </location>
</feature>
<evidence type="ECO:0000256" key="3">
    <source>
        <dbReference type="ARBA" id="ARBA00022989"/>
    </source>
</evidence>
<dbReference type="KEGG" id="nst:Nstercoris_00321"/>
<dbReference type="Proteomes" id="UP000316473">
    <property type="component" value="Chromosome"/>
</dbReference>
<dbReference type="InterPro" id="IPR003439">
    <property type="entry name" value="ABC_transporter-like_ATP-bd"/>
</dbReference>
<dbReference type="GO" id="GO:0015421">
    <property type="term" value="F:ABC-type oligopeptide transporter activity"/>
    <property type="evidence" value="ECO:0007669"/>
    <property type="project" value="TreeGrafter"/>
</dbReference>
<dbReference type="InterPro" id="IPR036640">
    <property type="entry name" value="ABC1_TM_sf"/>
</dbReference>
<dbReference type="InterPro" id="IPR027417">
    <property type="entry name" value="P-loop_NTPase"/>
</dbReference>
<comment type="subcellular location">
    <subcellularLocation>
        <location evidence="1">Cell membrane</location>
        <topology evidence="1">Multi-pass membrane protein</topology>
    </subcellularLocation>
</comment>
<dbReference type="SUPFAM" id="SSF90123">
    <property type="entry name" value="ABC transporter transmembrane region"/>
    <property type="match status" value="1"/>
</dbReference>
<evidence type="ECO:0000256" key="5">
    <source>
        <dbReference type="SAM" id="Phobius"/>
    </source>
</evidence>
<feature type="transmembrane region" description="Helical" evidence="5">
    <location>
        <begin position="68"/>
        <end position="93"/>
    </location>
</feature>
<evidence type="ECO:0000256" key="2">
    <source>
        <dbReference type="ARBA" id="ARBA00022692"/>
    </source>
</evidence>
<name>A0A4Y1YJ23_9PROT</name>
<dbReference type="SUPFAM" id="SSF52540">
    <property type="entry name" value="P-loop containing nucleoside triphosphate hydrolases"/>
    <property type="match status" value="1"/>
</dbReference>
<dbReference type="Pfam" id="PF00664">
    <property type="entry name" value="ABC_membrane"/>
    <property type="match status" value="1"/>
</dbReference>
<feature type="transmembrane region" description="Helical" evidence="5">
    <location>
        <begin position="27"/>
        <end position="56"/>
    </location>
</feature>
<dbReference type="PANTHER" id="PTHR43394:SF1">
    <property type="entry name" value="ATP-BINDING CASSETTE SUB-FAMILY B MEMBER 10, MITOCHONDRIAL"/>
    <property type="match status" value="1"/>
</dbReference>
<keyword evidence="8" id="KW-0067">ATP-binding</keyword>
<reference evidence="8 9" key="1">
    <citation type="submission" date="2019-06" db="EMBL/GenBank/DDBJ databases">
        <title>Nitrosomonas stercoris KYUHI-S whole genome shotgun sequence.</title>
        <authorList>
            <person name="Nakagawa T."/>
            <person name="Tsuchiya Y."/>
            <person name="Takahashi R."/>
        </authorList>
    </citation>
    <scope>NUCLEOTIDE SEQUENCE [LARGE SCALE GENOMIC DNA]</scope>
    <source>
        <strain evidence="8 9">KYUHI-S</strain>
    </source>
</reference>
<dbReference type="PROSITE" id="PS50929">
    <property type="entry name" value="ABC_TM1F"/>
    <property type="match status" value="1"/>
</dbReference>
<keyword evidence="2 5" id="KW-0812">Transmembrane</keyword>
<evidence type="ECO:0000313" key="8">
    <source>
        <dbReference type="EMBL" id="BBL34092.1"/>
    </source>
</evidence>
<feature type="domain" description="ABC transmembrane type-1" evidence="7">
    <location>
        <begin position="32"/>
        <end position="313"/>
    </location>
</feature>
<feature type="transmembrane region" description="Helical" evidence="5">
    <location>
        <begin position="143"/>
        <end position="167"/>
    </location>
</feature>
<dbReference type="GO" id="GO:0016887">
    <property type="term" value="F:ATP hydrolysis activity"/>
    <property type="evidence" value="ECO:0007669"/>
    <property type="project" value="InterPro"/>
</dbReference>
<dbReference type="EMBL" id="AP019755">
    <property type="protein sequence ID" value="BBL34092.1"/>
    <property type="molecule type" value="Genomic_DNA"/>
</dbReference>
<dbReference type="PANTHER" id="PTHR43394">
    <property type="entry name" value="ATP-DEPENDENT PERMEASE MDL1, MITOCHONDRIAL"/>
    <property type="match status" value="1"/>
</dbReference>
<organism evidence="8 9">
    <name type="scientific">Nitrosomonas stercoris</name>
    <dbReference type="NCBI Taxonomy" id="1444684"/>
    <lineage>
        <taxon>Bacteria</taxon>
        <taxon>Pseudomonadati</taxon>
        <taxon>Pseudomonadota</taxon>
        <taxon>Betaproteobacteria</taxon>
        <taxon>Nitrosomonadales</taxon>
        <taxon>Nitrosomonadaceae</taxon>
        <taxon>Nitrosomonas</taxon>
    </lineage>
</organism>
<keyword evidence="3 5" id="KW-1133">Transmembrane helix</keyword>
<evidence type="ECO:0000259" key="7">
    <source>
        <dbReference type="PROSITE" id="PS50929"/>
    </source>
</evidence>
<sequence>MPDEFFVLQMNLLKYFLHFLSQNKFGWVFLMLIAVAGCVIALVIAVIPLMAAQFLIQVVLPDGNQQLLVSFTLMLALFVLVIIAANWLSHYLLHRLLSKFLLQVRTEIFKKLLEQPSSGYISFSAHKISAYFSKYMEKLYCDIAAIGNCMTQDAFIVIGLFAVMIWLSPDVSVLVFTLLLIVFLVKQIFNVDIYQREQLNRKQHEIYGSMASVLHHSRMVYLDQGIKQEIRYIRNMLKQFQNILLKQAYQTKLLKLLSVVFLVSASAGIFYYLLQQLTLNLLPAEDVIAFVVAGLMLVYPLKQLLSVNLPLKNCDAALRAVFAQLGLDTQTVIEDTPTPYIKTVKGKLRFEGVSYKDDDHLKLSCFDLEIALGERVALINSDACVNTLLADLVCGFKQPTTGRILLDNIDISQVDHVVLNNNIAWVAPDKNLLNDTVAANIAYGNLRCSSEIAITTAAHTSQAMEFIRDLPHGLQTKLGYDYSLSDDQRQRILIARALLKRPKIVILDERSGYFDVSHPFLLQALHTLLNNRIVLIISARSVLQQFADQSLDPANLNLSFSTDSNSAVGR</sequence>
<proteinExistence type="predicted"/>
<keyword evidence="4 5" id="KW-0472">Membrane</keyword>
<keyword evidence="9" id="KW-1185">Reference proteome</keyword>
<evidence type="ECO:0000313" key="9">
    <source>
        <dbReference type="Proteomes" id="UP000316473"/>
    </source>
</evidence>
<protein>
    <submittedName>
        <fullName evidence="8">Lipid A export ATP-bindingpermease protein</fullName>
    </submittedName>
</protein>
<gene>
    <name evidence="8" type="ORF">Nstercoris_00321</name>
</gene>
<evidence type="ECO:0000256" key="1">
    <source>
        <dbReference type="ARBA" id="ARBA00004651"/>
    </source>
</evidence>
<dbReference type="Pfam" id="PF00005">
    <property type="entry name" value="ABC_tran"/>
    <property type="match status" value="1"/>
</dbReference>
<feature type="domain" description="ABC transporter" evidence="6">
    <location>
        <begin position="348"/>
        <end position="570"/>
    </location>
</feature>
<dbReference type="PROSITE" id="PS50893">
    <property type="entry name" value="ABC_TRANSPORTER_2"/>
    <property type="match status" value="1"/>
</dbReference>
<feature type="transmembrane region" description="Helical" evidence="5">
    <location>
        <begin position="173"/>
        <end position="194"/>
    </location>
</feature>
<dbReference type="AlphaFoldDB" id="A0A4Y1YJ23"/>
<feature type="transmembrane region" description="Helical" evidence="5">
    <location>
        <begin position="253"/>
        <end position="274"/>
    </location>
</feature>